<proteinExistence type="predicted"/>
<organism evidence="2 3">
    <name type="scientific">Brassica carinata</name>
    <name type="common">Ethiopian mustard</name>
    <name type="synonym">Abyssinian cabbage</name>
    <dbReference type="NCBI Taxonomy" id="52824"/>
    <lineage>
        <taxon>Eukaryota</taxon>
        <taxon>Viridiplantae</taxon>
        <taxon>Streptophyta</taxon>
        <taxon>Embryophyta</taxon>
        <taxon>Tracheophyta</taxon>
        <taxon>Spermatophyta</taxon>
        <taxon>Magnoliopsida</taxon>
        <taxon>eudicotyledons</taxon>
        <taxon>Gunneridae</taxon>
        <taxon>Pentapetalae</taxon>
        <taxon>rosids</taxon>
        <taxon>malvids</taxon>
        <taxon>Brassicales</taxon>
        <taxon>Brassicaceae</taxon>
        <taxon>Brassiceae</taxon>
        <taxon>Brassica</taxon>
    </lineage>
</organism>
<gene>
    <name evidence="2" type="ORF">Bca52824_008739</name>
</gene>
<sequence>MSSGPFFSPGWPLSSALFSSFILLLVDHFKSQMLRSRSLLQTGERDTPRSLCRRHELRFLVFTLVLPTALPPCSVCSPAMSREDSLATAFLRFTESFSGELHSGCRRKNYSVNLICALQLLMELRFKRSSSCFPSPGSETTKLLRVAPFHSYGARLQGNSSSDPNLIGRSSLSSPPSELPSPTAYPFLNGGSAYLRRTSLSTSASDGHSACSGELVSPPVSTISLESKRSLPKWAWPNAFVEATKLITKNLKPKISNQNMRHTTMGMVSLVILKMLEGFFRMYNLRLLQYQFSWKNFFVDSPTLVSSSSSNKESLSQLCLPSMNGDALSDSLLSPYFNLLTEGAIETTSVFLVGEGCSSTSLVTISQLSDFVRKVSSTHSNHVLNSLSTSYEDLSCLISCSISVYDWFPRGCLIPSCLCSPLS</sequence>
<evidence type="ECO:0000313" key="3">
    <source>
        <dbReference type="Proteomes" id="UP000886595"/>
    </source>
</evidence>
<evidence type="ECO:0000256" key="1">
    <source>
        <dbReference type="SAM" id="MobiDB-lite"/>
    </source>
</evidence>
<protein>
    <submittedName>
        <fullName evidence="2">Uncharacterized protein</fullName>
    </submittedName>
</protein>
<name>A0A8X7W9R8_BRACI</name>
<dbReference type="OrthoDB" id="1106224at2759"/>
<dbReference type="AlphaFoldDB" id="A0A8X7W9R8"/>
<feature type="region of interest" description="Disordered" evidence="1">
    <location>
        <begin position="156"/>
        <end position="180"/>
    </location>
</feature>
<keyword evidence="3" id="KW-1185">Reference proteome</keyword>
<feature type="compositionally biased region" description="Low complexity" evidence="1">
    <location>
        <begin position="170"/>
        <end position="180"/>
    </location>
</feature>
<reference evidence="2 3" key="1">
    <citation type="submission" date="2020-02" db="EMBL/GenBank/DDBJ databases">
        <authorList>
            <person name="Ma Q."/>
            <person name="Huang Y."/>
            <person name="Song X."/>
            <person name="Pei D."/>
        </authorList>
    </citation>
    <scope>NUCLEOTIDE SEQUENCE [LARGE SCALE GENOMIC DNA]</scope>
    <source>
        <strain evidence="2">Sxm20200214</strain>
        <tissue evidence="2">Leaf</tissue>
    </source>
</reference>
<accession>A0A8X7W9R8</accession>
<dbReference type="Proteomes" id="UP000886595">
    <property type="component" value="Unassembled WGS sequence"/>
</dbReference>
<dbReference type="EMBL" id="JAAMPC010000002">
    <property type="protein sequence ID" value="KAG2326011.1"/>
    <property type="molecule type" value="Genomic_DNA"/>
</dbReference>
<comment type="caution">
    <text evidence="2">The sequence shown here is derived from an EMBL/GenBank/DDBJ whole genome shotgun (WGS) entry which is preliminary data.</text>
</comment>
<evidence type="ECO:0000313" key="2">
    <source>
        <dbReference type="EMBL" id="KAG2326011.1"/>
    </source>
</evidence>